<organism evidence="7 8">
    <name type="scientific">Polarella glacialis</name>
    <name type="common">Dinoflagellate</name>
    <dbReference type="NCBI Taxonomy" id="89957"/>
    <lineage>
        <taxon>Eukaryota</taxon>
        <taxon>Sar</taxon>
        <taxon>Alveolata</taxon>
        <taxon>Dinophyceae</taxon>
        <taxon>Suessiales</taxon>
        <taxon>Suessiaceae</taxon>
        <taxon>Polarella</taxon>
    </lineage>
</organism>
<dbReference type="Pfam" id="PF00348">
    <property type="entry name" value="polyprenyl_synt"/>
    <property type="match status" value="1"/>
</dbReference>
<keyword evidence="6" id="KW-1133">Transmembrane helix</keyword>
<keyword evidence="4" id="KW-0460">Magnesium</keyword>
<keyword evidence="6" id="KW-0472">Membrane</keyword>
<dbReference type="GO" id="GO:0005737">
    <property type="term" value="C:cytoplasm"/>
    <property type="evidence" value="ECO:0007669"/>
    <property type="project" value="TreeGrafter"/>
</dbReference>
<feature type="transmembrane region" description="Helical" evidence="6">
    <location>
        <begin position="7"/>
        <end position="24"/>
    </location>
</feature>
<evidence type="ECO:0008006" key="9">
    <source>
        <dbReference type="Google" id="ProtNLM"/>
    </source>
</evidence>
<dbReference type="InterPro" id="IPR039702">
    <property type="entry name" value="FPS1-like"/>
</dbReference>
<dbReference type="AlphaFoldDB" id="A0A813I0Y1"/>
<protein>
    <recommendedName>
        <fullName evidence="9">Farnesyl pyrophosphate synthase</fullName>
    </recommendedName>
</protein>
<evidence type="ECO:0000256" key="1">
    <source>
        <dbReference type="ARBA" id="ARBA00001946"/>
    </source>
</evidence>
<evidence type="ECO:0000256" key="6">
    <source>
        <dbReference type="SAM" id="Phobius"/>
    </source>
</evidence>
<comment type="cofactor">
    <cofactor evidence="1">
        <name>Mg(2+)</name>
        <dbReference type="ChEBI" id="CHEBI:18420"/>
    </cofactor>
</comment>
<dbReference type="GO" id="GO:0045337">
    <property type="term" value="P:farnesyl diphosphate biosynthetic process"/>
    <property type="evidence" value="ECO:0007669"/>
    <property type="project" value="TreeGrafter"/>
</dbReference>
<feature type="transmembrane region" description="Helical" evidence="6">
    <location>
        <begin position="36"/>
        <end position="56"/>
    </location>
</feature>
<evidence type="ECO:0000256" key="5">
    <source>
        <dbReference type="RuleBase" id="RU004466"/>
    </source>
</evidence>
<dbReference type="PANTHER" id="PTHR11525:SF0">
    <property type="entry name" value="FARNESYL PYROPHOSPHATE SYNTHASE"/>
    <property type="match status" value="1"/>
</dbReference>
<evidence type="ECO:0000313" key="7">
    <source>
        <dbReference type="EMBL" id="CAE8644045.1"/>
    </source>
</evidence>
<dbReference type="InterPro" id="IPR033749">
    <property type="entry name" value="Polyprenyl_synt_CS"/>
</dbReference>
<keyword evidence="2 5" id="KW-0808">Transferase</keyword>
<name>A0A813I0Y1_POLGL</name>
<dbReference type="GO" id="GO:0046872">
    <property type="term" value="F:metal ion binding"/>
    <property type="evidence" value="ECO:0007669"/>
    <property type="project" value="UniProtKB-KW"/>
</dbReference>
<evidence type="ECO:0000256" key="2">
    <source>
        <dbReference type="ARBA" id="ARBA00022679"/>
    </source>
</evidence>
<evidence type="ECO:0000256" key="4">
    <source>
        <dbReference type="ARBA" id="ARBA00022842"/>
    </source>
</evidence>
<dbReference type="InterPro" id="IPR008949">
    <property type="entry name" value="Isoprenoid_synthase_dom_sf"/>
</dbReference>
<reference evidence="7" key="1">
    <citation type="submission" date="2021-02" db="EMBL/GenBank/DDBJ databases">
        <authorList>
            <person name="Dougan E. K."/>
            <person name="Rhodes N."/>
            <person name="Thang M."/>
            <person name="Chan C."/>
        </authorList>
    </citation>
    <scope>NUCLEOTIDE SEQUENCE</scope>
</reference>
<comment type="caution">
    <text evidence="7">The sequence shown here is derived from an EMBL/GenBank/DDBJ whole genome shotgun (WGS) entry which is preliminary data.</text>
</comment>
<dbReference type="PANTHER" id="PTHR11525">
    <property type="entry name" value="FARNESYL-PYROPHOSPHATE SYNTHETASE"/>
    <property type="match status" value="1"/>
</dbReference>
<dbReference type="SFLD" id="SFLDS00005">
    <property type="entry name" value="Isoprenoid_Synthase_Type_I"/>
    <property type="match status" value="1"/>
</dbReference>
<gene>
    <name evidence="7" type="ORF">PGLA2088_LOCUS2700</name>
</gene>
<proteinExistence type="inferred from homology"/>
<dbReference type="PROSITE" id="PS00723">
    <property type="entry name" value="POLYPRENYL_SYNTHASE_1"/>
    <property type="match status" value="1"/>
</dbReference>
<dbReference type="EMBL" id="CAJNNW010002232">
    <property type="protein sequence ID" value="CAE8644045.1"/>
    <property type="molecule type" value="Genomic_DNA"/>
</dbReference>
<comment type="similarity">
    <text evidence="5">Belongs to the FPP/GGPP synthase family.</text>
</comment>
<dbReference type="SUPFAM" id="SSF48576">
    <property type="entry name" value="Terpenoid synthases"/>
    <property type="match status" value="1"/>
</dbReference>
<dbReference type="SFLD" id="SFLDG01017">
    <property type="entry name" value="Polyprenyl_Transferase_Like"/>
    <property type="match status" value="1"/>
</dbReference>
<dbReference type="Proteomes" id="UP000626109">
    <property type="component" value="Unassembled WGS sequence"/>
</dbReference>
<evidence type="ECO:0000256" key="3">
    <source>
        <dbReference type="ARBA" id="ARBA00022723"/>
    </source>
</evidence>
<dbReference type="InterPro" id="IPR000092">
    <property type="entry name" value="Polyprenyl_synt"/>
</dbReference>
<keyword evidence="6" id="KW-0812">Transmembrane</keyword>
<dbReference type="CDD" id="cd00685">
    <property type="entry name" value="Trans_IPPS_HT"/>
    <property type="match status" value="1"/>
</dbReference>
<keyword evidence="3" id="KW-0479">Metal-binding</keyword>
<dbReference type="GO" id="GO:0004337">
    <property type="term" value="F:(2E,6E)-farnesyl diphosphate synthase activity"/>
    <property type="evidence" value="ECO:0007669"/>
    <property type="project" value="TreeGrafter"/>
</dbReference>
<accession>A0A813I0Y1</accession>
<evidence type="ECO:0000313" key="8">
    <source>
        <dbReference type="Proteomes" id="UP000626109"/>
    </source>
</evidence>
<sequence length="439" mass="50441">MSSNTHFLSSVMSGTVVCVGLLAMNWGELSVLPQHVLAQLVGCVLVPCALLLIVTLKDQAEKIAKPQRYPATEWPLPLDEGNPREGYPKYNAQDSAGSFTKICDKLIDECVRDLDKTHELPVAEKKWLKKMLEYNTKGGKMNRGLMVVVSGEKIFESKGLPVDSDTLTKLAVLGWCIEWLQAWLLIADDYMDDSQTRRGQPCWYKIDNVKQIAINDAFIVEMFVFRVLKRHFWAEPYYHQLVDLFMETTFQTETGQLLDLQCMNLGLDDFTEKRWELIVKYKTAFYSFYLPVALGMTVAGVDDRKAYDAAREPLIQMGIYFQAQDDFLDCFGTPEQIGKIGTDIQDKKCGWLFVKAYHSLASPEQKKYLDKHYGQCKVDSEEELAIRKMYKDLKLEDVYQKYEQQSYDEIMAMQPGVEAADLPWAVFDVFLKKVYKRSK</sequence>
<dbReference type="Gene3D" id="1.10.600.10">
    <property type="entry name" value="Farnesyl Diphosphate Synthase"/>
    <property type="match status" value="1"/>
</dbReference>
<dbReference type="GO" id="GO:0004161">
    <property type="term" value="F:dimethylallyltranstransferase activity"/>
    <property type="evidence" value="ECO:0007669"/>
    <property type="project" value="TreeGrafter"/>
</dbReference>